<protein>
    <submittedName>
        <fullName evidence="1">Uncharacterized protein</fullName>
    </submittedName>
</protein>
<keyword evidence="2" id="KW-1185">Reference proteome</keyword>
<dbReference type="SUPFAM" id="SSF48371">
    <property type="entry name" value="ARM repeat"/>
    <property type="match status" value="1"/>
</dbReference>
<dbReference type="InterPro" id="IPR016024">
    <property type="entry name" value="ARM-type_fold"/>
</dbReference>
<reference evidence="1 2" key="1">
    <citation type="journal article" date="2020" name="Mol. Biol. Evol.">
        <title>Distinct Expression and Methylation Patterns for Genes with Different Fates following a Single Whole-Genome Duplication in Flowering Plants.</title>
        <authorList>
            <person name="Shi T."/>
            <person name="Rahmani R.S."/>
            <person name="Gugger P.F."/>
            <person name="Wang M."/>
            <person name="Li H."/>
            <person name="Zhang Y."/>
            <person name="Li Z."/>
            <person name="Wang Q."/>
            <person name="Van de Peer Y."/>
            <person name="Marchal K."/>
            <person name="Chen J."/>
        </authorList>
    </citation>
    <scope>NUCLEOTIDE SEQUENCE [LARGE SCALE GENOMIC DNA]</scope>
    <source>
        <tissue evidence="1">Leaf</tissue>
    </source>
</reference>
<dbReference type="Proteomes" id="UP000607653">
    <property type="component" value="Unassembled WGS sequence"/>
</dbReference>
<organism evidence="1 2">
    <name type="scientific">Nelumbo nucifera</name>
    <name type="common">Sacred lotus</name>
    <dbReference type="NCBI Taxonomy" id="4432"/>
    <lineage>
        <taxon>Eukaryota</taxon>
        <taxon>Viridiplantae</taxon>
        <taxon>Streptophyta</taxon>
        <taxon>Embryophyta</taxon>
        <taxon>Tracheophyta</taxon>
        <taxon>Spermatophyta</taxon>
        <taxon>Magnoliopsida</taxon>
        <taxon>Proteales</taxon>
        <taxon>Nelumbonaceae</taxon>
        <taxon>Nelumbo</taxon>
    </lineage>
</organism>
<dbReference type="InterPro" id="IPR011989">
    <property type="entry name" value="ARM-like"/>
</dbReference>
<accession>A0A822Y042</accession>
<dbReference type="PANTHER" id="PTHR46700">
    <property type="entry name" value="ARM REPEAT SUPERFAMILY PROTEIN"/>
    <property type="match status" value="1"/>
</dbReference>
<proteinExistence type="predicted"/>
<dbReference type="AlphaFoldDB" id="A0A822Y042"/>
<dbReference type="EMBL" id="DUZY01000001">
    <property type="protein sequence ID" value="DAD24841.1"/>
    <property type="molecule type" value="Genomic_DNA"/>
</dbReference>
<dbReference type="Gene3D" id="1.25.10.10">
    <property type="entry name" value="Leucine-rich Repeat Variant"/>
    <property type="match status" value="1"/>
</dbReference>
<sequence length="126" mass="13750">MEVKNACLGTIHILSTMLDRIPLVSGGVIHALLALTFEKETLKKSLATLGNMVVALMGKKAMENEAMVPGTFIEIMVGEDKPKCQELIAYILVILAHQSSKQREKMAQLGIVPILLEVALLWNPLA</sequence>
<gene>
    <name evidence="1" type="ORF">HUJ06_026305</name>
</gene>
<dbReference type="PANTHER" id="PTHR46700:SF2">
    <property type="entry name" value="ARM REPEAT SUPERFAMILY PROTEIN"/>
    <property type="match status" value="1"/>
</dbReference>
<evidence type="ECO:0000313" key="1">
    <source>
        <dbReference type="EMBL" id="DAD24841.1"/>
    </source>
</evidence>
<comment type="caution">
    <text evidence="1">The sequence shown here is derived from an EMBL/GenBank/DDBJ whole genome shotgun (WGS) entry which is preliminary data.</text>
</comment>
<name>A0A822Y042_NELNU</name>
<evidence type="ECO:0000313" key="2">
    <source>
        <dbReference type="Proteomes" id="UP000607653"/>
    </source>
</evidence>